<protein>
    <submittedName>
        <fullName evidence="2">Uncharacterized protein</fullName>
    </submittedName>
</protein>
<reference evidence="3" key="2">
    <citation type="submission" date="2008-08" db="EMBL/GenBank/DDBJ databases">
        <authorList>
            <consortium name="Diatom Consortium"/>
            <person name="Grigoriev I."/>
            <person name="Grimwood J."/>
            <person name="Kuo A."/>
            <person name="Otillar R.P."/>
            <person name="Salamov A."/>
            <person name="Detter J.C."/>
            <person name="Lindquist E."/>
            <person name="Shapiro H."/>
            <person name="Lucas S."/>
            <person name="Glavina del Rio T."/>
            <person name="Pitluck S."/>
            <person name="Rokhsar D."/>
            <person name="Bowler C."/>
        </authorList>
    </citation>
    <scope>GENOME REANNOTATION</scope>
    <source>
        <strain evidence="3">CCAP 1055/1</strain>
    </source>
</reference>
<dbReference type="Proteomes" id="UP000000759">
    <property type="component" value="Chromosome 27"/>
</dbReference>
<name>B7GD72_PHATC</name>
<dbReference type="GeneID" id="7198951"/>
<feature type="region of interest" description="Disordered" evidence="1">
    <location>
        <begin position="154"/>
        <end position="178"/>
    </location>
</feature>
<dbReference type="KEGG" id="pti:PHATRDRAFT_50175"/>
<evidence type="ECO:0000313" key="2">
    <source>
        <dbReference type="EMBL" id="EEC43449.1"/>
    </source>
</evidence>
<feature type="compositionally biased region" description="Basic and acidic residues" evidence="1">
    <location>
        <begin position="436"/>
        <end position="447"/>
    </location>
</feature>
<gene>
    <name evidence="2" type="ORF">PHATRDRAFT_50175</name>
</gene>
<dbReference type="EMBL" id="CM000629">
    <property type="protein sequence ID" value="EEC43449.1"/>
    <property type="molecule type" value="Genomic_DNA"/>
</dbReference>
<feature type="region of interest" description="Disordered" evidence="1">
    <location>
        <begin position="818"/>
        <end position="861"/>
    </location>
</feature>
<dbReference type="HOGENOM" id="CLU_306004_0_0_1"/>
<keyword evidence="3" id="KW-1185">Reference proteome</keyword>
<dbReference type="InParanoid" id="B7GD72"/>
<evidence type="ECO:0000313" key="3">
    <source>
        <dbReference type="Proteomes" id="UP000000759"/>
    </source>
</evidence>
<feature type="compositionally biased region" description="Polar residues" evidence="1">
    <location>
        <begin position="826"/>
        <end position="844"/>
    </location>
</feature>
<evidence type="ECO:0000256" key="1">
    <source>
        <dbReference type="SAM" id="MobiDB-lite"/>
    </source>
</evidence>
<dbReference type="RefSeq" id="XP_002185002.1">
    <property type="nucleotide sequence ID" value="XM_002184966.1"/>
</dbReference>
<feature type="compositionally biased region" description="Low complexity" evidence="1">
    <location>
        <begin position="471"/>
        <end position="486"/>
    </location>
</feature>
<reference evidence="2 3" key="1">
    <citation type="journal article" date="2008" name="Nature">
        <title>The Phaeodactylum genome reveals the evolutionary history of diatom genomes.</title>
        <authorList>
            <person name="Bowler C."/>
            <person name="Allen A.E."/>
            <person name="Badger J.H."/>
            <person name="Grimwood J."/>
            <person name="Jabbari K."/>
            <person name="Kuo A."/>
            <person name="Maheswari U."/>
            <person name="Martens C."/>
            <person name="Maumus F."/>
            <person name="Otillar R.P."/>
            <person name="Rayko E."/>
            <person name="Salamov A."/>
            <person name="Vandepoele K."/>
            <person name="Beszteri B."/>
            <person name="Gruber A."/>
            <person name="Heijde M."/>
            <person name="Katinka M."/>
            <person name="Mock T."/>
            <person name="Valentin K."/>
            <person name="Verret F."/>
            <person name="Berges J.A."/>
            <person name="Brownlee C."/>
            <person name="Cadoret J.P."/>
            <person name="Chiovitti A."/>
            <person name="Choi C.J."/>
            <person name="Coesel S."/>
            <person name="De Martino A."/>
            <person name="Detter J.C."/>
            <person name="Durkin C."/>
            <person name="Falciatore A."/>
            <person name="Fournet J."/>
            <person name="Haruta M."/>
            <person name="Huysman M.J."/>
            <person name="Jenkins B.D."/>
            <person name="Jiroutova K."/>
            <person name="Jorgensen R.E."/>
            <person name="Joubert Y."/>
            <person name="Kaplan A."/>
            <person name="Kroger N."/>
            <person name="Kroth P.G."/>
            <person name="La Roche J."/>
            <person name="Lindquist E."/>
            <person name="Lommer M."/>
            <person name="Martin-Jezequel V."/>
            <person name="Lopez P.J."/>
            <person name="Lucas S."/>
            <person name="Mangogna M."/>
            <person name="McGinnis K."/>
            <person name="Medlin L.K."/>
            <person name="Montsant A."/>
            <person name="Oudot-Le Secq M.P."/>
            <person name="Napoli C."/>
            <person name="Obornik M."/>
            <person name="Parker M.S."/>
            <person name="Petit J.L."/>
            <person name="Porcel B.M."/>
            <person name="Poulsen N."/>
            <person name="Robison M."/>
            <person name="Rychlewski L."/>
            <person name="Rynearson T.A."/>
            <person name="Schmutz J."/>
            <person name="Shapiro H."/>
            <person name="Siaut M."/>
            <person name="Stanley M."/>
            <person name="Sussman M.R."/>
            <person name="Taylor A.R."/>
            <person name="Vardi A."/>
            <person name="von Dassow P."/>
            <person name="Vyverman W."/>
            <person name="Willis A."/>
            <person name="Wyrwicz L.S."/>
            <person name="Rokhsar D.S."/>
            <person name="Weissenbach J."/>
            <person name="Armbrust E.V."/>
            <person name="Green B.R."/>
            <person name="Van de Peer Y."/>
            <person name="Grigoriev I.V."/>
        </authorList>
    </citation>
    <scope>NUCLEOTIDE SEQUENCE [LARGE SCALE GENOMIC DNA]</scope>
    <source>
        <strain evidence="2 3">CCAP 1055/1</strain>
    </source>
</reference>
<dbReference type="PaxDb" id="2850-Phatr50175"/>
<organism evidence="2 3">
    <name type="scientific">Phaeodactylum tricornutum (strain CCAP 1055/1)</name>
    <dbReference type="NCBI Taxonomy" id="556484"/>
    <lineage>
        <taxon>Eukaryota</taxon>
        <taxon>Sar</taxon>
        <taxon>Stramenopiles</taxon>
        <taxon>Ochrophyta</taxon>
        <taxon>Bacillariophyta</taxon>
        <taxon>Bacillariophyceae</taxon>
        <taxon>Bacillariophycidae</taxon>
        <taxon>Naviculales</taxon>
        <taxon>Phaeodactylaceae</taxon>
        <taxon>Phaeodactylum</taxon>
    </lineage>
</organism>
<accession>B7GD72</accession>
<proteinExistence type="predicted"/>
<feature type="region of interest" description="Disordered" evidence="1">
    <location>
        <begin position="216"/>
        <end position="289"/>
    </location>
</feature>
<dbReference type="eggNOG" id="ENOG502SRS0">
    <property type="taxonomic scope" value="Eukaryota"/>
</dbReference>
<dbReference type="AlphaFoldDB" id="B7GD72"/>
<feature type="region of interest" description="Disordered" evidence="1">
    <location>
        <begin position="379"/>
        <end position="492"/>
    </location>
</feature>
<sequence>MSNRPPFRLADRPSRHISGVFDSPPPNEAIWKKFSPATQSPEQATTILAFPCLRLVNVRIVTFRPLVGTLVCARYTMRWSSAYATAIAMGVWTSHLYSIAAFVPSSVRSASSTSALRVGNLGWDNENFLESLGNGDEAVNEANERYYAQSRFGHPDEWDKDQEESPTPKAPNAKNGTMGAELTEEMKAKVKASHTPEEEASQGGKMFRELLKKAQDGTSLKPPPQPPVVPQSPVASTPSDTSQLSVEQQAALFRQMMQQQQQSPPPPPVAPAYTSPPNYSTMPAARQPIGNDVAADGRRIGRNRDADAIVNSADVYFAQLKRDSTIRNDARLTGDADKANQVFVDPSIREIQMHTNPYMEEARAKEKAMLETSVDEILDPRMFAAPPPKPKSYSGVSYKEKLERKRAQINTSSGTNSDVSAETKASTSTQSPVQPAKKEDTPPKDPEIIPTPSQPVATESAKDTWAEKLVTPSSTSMSASRTTADTVSRPAAGSDAMRADLRTVMGLLCKHRGGPGFGVGRIIGAERARFESLVQAVTGTLREEALLYPDSELDGEGIDLQIAKQNAPTLAVSSLPTPASDSVAASSSSVNVDGMIACIEGAILMYKNSPPELLESVLVTLRAALLSAVNTCNIVVGDSAPTPTVPSSDSSVQSNPARIQSMVACMEGAIVMYKNSPADIQSSVLITLRAALLAAVNTCNTILAEKEIENVQAYQAAATSAGVTAEPKSKTKPEFYNVVSSNEAGDTEATPAESASAPLKMSYSGNDPNSIMMKAVFEKLSAAVGSGKMGLREDLKPEEASSLADDIADMRVLLVDELDNGIPESNGGNTEMPNTSEDSSSKYQQMLAKARADKTAKKKDE</sequence>
<feature type="compositionally biased region" description="Polar residues" evidence="1">
    <location>
        <begin position="408"/>
        <end position="433"/>
    </location>
</feature>
<feature type="compositionally biased region" description="Basic and acidic residues" evidence="1">
    <location>
        <begin position="850"/>
        <end position="861"/>
    </location>
</feature>
<feature type="compositionally biased region" description="Pro residues" evidence="1">
    <location>
        <begin position="221"/>
        <end position="230"/>
    </location>
</feature>
<dbReference type="OrthoDB" id="48811at2759"/>
<feature type="compositionally biased region" description="Low complexity" evidence="1">
    <location>
        <begin position="248"/>
        <end position="262"/>
    </location>
</feature>